<dbReference type="AlphaFoldDB" id="A0A379IAL8"/>
<organism evidence="3 4">
    <name type="scientific">Proteus vulgaris</name>
    <dbReference type="NCBI Taxonomy" id="585"/>
    <lineage>
        <taxon>Bacteria</taxon>
        <taxon>Pseudomonadati</taxon>
        <taxon>Pseudomonadota</taxon>
        <taxon>Gammaproteobacteria</taxon>
        <taxon>Enterobacterales</taxon>
        <taxon>Morganellaceae</taxon>
        <taxon>Proteus</taxon>
    </lineage>
</organism>
<dbReference type="Proteomes" id="UP000254331">
    <property type="component" value="Unassembled WGS sequence"/>
</dbReference>
<protein>
    <submittedName>
        <fullName evidence="3">Conjugal transfer protein TrbJ</fullName>
    </submittedName>
</protein>
<dbReference type="RefSeq" id="WP_115370996.1">
    <property type="nucleotide sequence ID" value="NZ_UGTW01000004.1"/>
</dbReference>
<evidence type="ECO:0000313" key="3">
    <source>
        <dbReference type="EMBL" id="SUD29814.1"/>
    </source>
</evidence>
<feature type="coiled-coil region" evidence="1">
    <location>
        <begin position="48"/>
        <end position="75"/>
    </location>
</feature>
<dbReference type="EMBL" id="UGTW01000004">
    <property type="protein sequence ID" value="SUD29814.1"/>
    <property type="molecule type" value="Genomic_DNA"/>
</dbReference>
<sequence length="254" mass="28415">MRNTFVKARVLPLAAALTFGVASFVAAPPPAHAITVYCTNCSTVFSQATQVAKEIETAINTAQQLQTQIQQYQNMVTQGLSLPSSMFNRITGDFQRIQQLYQQSKALAGNVANFDQQFRNQFGDYNRYLSQVGQNPTYMQDNYKRWNEQGSDAMRVAMQSAGMNVSAIADEDAMMAQLVARSQNAQGRMQAIQAGNEIAAQQVQQLQKLRQLLNDSVQSQSMWYAQNIERQAVDDAFRQKFRQGQIQNSSGKAF</sequence>
<accession>A0A379IAL8</accession>
<keyword evidence="2" id="KW-0732">Signal</keyword>
<evidence type="ECO:0000256" key="1">
    <source>
        <dbReference type="SAM" id="Coils"/>
    </source>
</evidence>
<proteinExistence type="predicted"/>
<feature type="chain" id="PRO_5016789253" evidence="2">
    <location>
        <begin position="34"/>
        <end position="254"/>
    </location>
</feature>
<dbReference type="InterPro" id="IPR014147">
    <property type="entry name" value="T4SS_TrbJ"/>
</dbReference>
<gene>
    <name evidence="3" type="ORF">NCTC10376_04141</name>
</gene>
<dbReference type="NCBIfam" id="TIGR02780">
    <property type="entry name" value="TrbJ_Ti"/>
    <property type="match status" value="1"/>
</dbReference>
<reference evidence="3 4" key="1">
    <citation type="submission" date="2018-06" db="EMBL/GenBank/DDBJ databases">
        <authorList>
            <consortium name="Pathogen Informatics"/>
            <person name="Doyle S."/>
        </authorList>
    </citation>
    <scope>NUCLEOTIDE SEQUENCE [LARGE SCALE GENOMIC DNA]</scope>
    <source>
        <strain evidence="3 4">NCTC10376</strain>
    </source>
</reference>
<evidence type="ECO:0000256" key="2">
    <source>
        <dbReference type="SAM" id="SignalP"/>
    </source>
</evidence>
<evidence type="ECO:0000313" key="4">
    <source>
        <dbReference type="Proteomes" id="UP000254331"/>
    </source>
</evidence>
<keyword evidence="1" id="KW-0175">Coiled coil</keyword>
<feature type="signal peptide" evidence="2">
    <location>
        <begin position="1"/>
        <end position="33"/>
    </location>
</feature>
<name>A0A379IAL8_PROVU</name>